<name>A0AA47P506_MERPO</name>
<proteinExistence type="predicted"/>
<feature type="compositionally biased region" description="Basic residues" evidence="1">
    <location>
        <begin position="11"/>
        <end position="22"/>
    </location>
</feature>
<dbReference type="EMBL" id="JAOPHQ010002279">
    <property type="protein sequence ID" value="KAK0147858.1"/>
    <property type="molecule type" value="Genomic_DNA"/>
</dbReference>
<dbReference type="PANTHER" id="PTHR46948">
    <property type="entry name" value="RIBONUCLEASE P PROTEIN SUBUNIT P38"/>
    <property type="match status" value="1"/>
</dbReference>
<dbReference type="GO" id="GO:0033204">
    <property type="term" value="F:ribonuclease P RNA binding"/>
    <property type="evidence" value="ECO:0007669"/>
    <property type="project" value="TreeGrafter"/>
</dbReference>
<feature type="compositionally biased region" description="Basic and acidic residues" evidence="1">
    <location>
        <begin position="1"/>
        <end position="10"/>
    </location>
</feature>
<dbReference type="GO" id="GO:0005655">
    <property type="term" value="C:nucleolar ribonuclease P complex"/>
    <property type="evidence" value="ECO:0007669"/>
    <property type="project" value="InterPro"/>
</dbReference>
<accession>A0AA47P506</accession>
<evidence type="ECO:0000256" key="1">
    <source>
        <dbReference type="SAM" id="MobiDB-lite"/>
    </source>
</evidence>
<protein>
    <submittedName>
        <fullName evidence="3">Ribonuclease P protein subunit p38</fullName>
    </submittedName>
</protein>
<keyword evidence="4" id="KW-1185">Reference proteome</keyword>
<evidence type="ECO:0000313" key="3">
    <source>
        <dbReference type="EMBL" id="KAK0147858.1"/>
    </source>
</evidence>
<dbReference type="Pfam" id="PF01248">
    <property type="entry name" value="Ribosomal_L7Ae"/>
    <property type="match status" value="1"/>
</dbReference>
<feature type="domain" description="Ribosomal protein eL8/eL30/eS12/Gadd45" evidence="2">
    <location>
        <begin position="54"/>
        <end position="111"/>
    </location>
</feature>
<dbReference type="PANTHER" id="PTHR46948:SF1">
    <property type="entry name" value="RIBONUCLEASE P PROTEIN SUBUNIT P38"/>
    <property type="match status" value="1"/>
</dbReference>
<dbReference type="AlphaFoldDB" id="A0AA47P506"/>
<dbReference type="GO" id="GO:0001650">
    <property type="term" value="C:fibrillar center"/>
    <property type="evidence" value="ECO:0007669"/>
    <property type="project" value="TreeGrafter"/>
</dbReference>
<feature type="compositionally biased region" description="Basic and acidic residues" evidence="1">
    <location>
        <begin position="26"/>
        <end position="43"/>
    </location>
</feature>
<dbReference type="Proteomes" id="UP001174136">
    <property type="component" value="Unassembled WGS sequence"/>
</dbReference>
<dbReference type="InterPro" id="IPR004038">
    <property type="entry name" value="Ribosomal_eL8/eL30/eS12/Gad45"/>
</dbReference>
<dbReference type="Gene3D" id="3.30.1330.30">
    <property type="match status" value="1"/>
</dbReference>
<reference evidence="3" key="1">
    <citation type="journal article" date="2023" name="Front. Mar. Sci.">
        <title>A new Merluccius polli reference genome to investigate the effects of global change in West African waters.</title>
        <authorList>
            <person name="Mateo J.L."/>
            <person name="Blanco-Fernandez C."/>
            <person name="Garcia-Vazquez E."/>
            <person name="Machado-Schiaffino G."/>
        </authorList>
    </citation>
    <scope>NUCLEOTIDE SEQUENCE</scope>
    <source>
        <strain evidence="3">C29</strain>
        <tissue evidence="3">Fin</tissue>
    </source>
</reference>
<dbReference type="GO" id="GO:0001682">
    <property type="term" value="P:tRNA 5'-leader removal"/>
    <property type="evidence" value="ECO:0007669"/>
    <property type="project" value="InterPro"/>
</dbReference>
<gene>
    <name evidence="3" type="primary">Rpp38</name>
    <name evidence="3" type="ORF">N1851_012472</name>
</gene>
<feature type="region of interest" description="Disordered" evidence="1">
    <location>
        <begin position="1"/>
        <end position="53"/>
    </location>
</feature>
<sequence>MELQKIETKGSRKFKKRKHKKPPATQERDAPESRDAPENRDADAQTSARSGWTDAAARRQLAVGVNEVTKALERDQLRLLLVCKSAKPKHMTDHLIALSVSRAVPACQVSRLSGIVSEPLRLKSVLALGFRRCRPAEEDRFAELVGDIIPRVPPLHVAWLPGRGATDELLERATGGAGDELMERATGGAGDELLERATGGAGDELMERATGGAGDELLERATGGAGDELMESDARGRKRKLDDERELNERDVTQTEASSCTLQPLQVKKVIPNPKKKRTKKI</sequence>
<feature type="region of interest" description="Disordered" evidence="1">
    <location>
        <begin position="209"/>
        <end position="260"/>
    </location>
</feature>
<evidence type="ECO:0000259" key="2">
    <source>
        <dbReference type="Pfam" id="PF01248"/>
    </source>
</evidence>
<dbReference type="InterPro" id="IPR029064">
    <property type="entry name" value="Ribosomal_eL30-like_sf"/>
</dbReference>
<dbReference type="PRINTS" id="PR00313">
    <property type="entry name" value="CABNDNGRPT"/>
</dbReference>
<organism evidence="3 4">
    <name type="scientific">Merluccius polli</name>
    <name type="common">Benguela hake</name>
    <name type="synonym">Merluccius cadenati</name>
    <dbReference type="NCBI Taxonomy" id="89951"/>
    <lineage>
        <taxon>Eukaryota</taxon>
        <taxon>Metazoa</taxon>
        <taxon>Chordata</taxon>
        <taxon>Craniata</taxon>
        <taxon>Vertebrata</taxon>
        <taxon>Euteleostomi</taxon>
        <taxon>Actinopterygii</taxon>
        <taxon>Neopterygii</taxon>
        <taxon>Teleostei</taxon>
        <taxon>Neoteleostei</taxon>
        <taxon>Acanthomorphata</taxon>
        <taxon>Zeiogadaria</taxon>
        <taxon>Gadariae</taxon>
        <taxon>Gadiformes</taxon>
        <taxon>Gadoidei</taxon>
        <taxon>Merlucciidae</taxon>
        <taxon>Merluccius</taxon>
    </lineage>
</organism>
<comment type="caution">
    <text evidence="3">The sequence shown here is derived from an EMBL/GenBank/DDBJ whole genome shotgun (WGS) entry which is preliminary data.</text>
</comment>
<dbReference type="GO" id="GO:0004526">
    <property type="term" value="F:ribonuclease P activity"/>
    <property type="evidence" value="ECO:0007669"/>
    <property type="project" value="TreeGrafter"/>
</dbReference>
<dbReference type="SUPFAM" id="SSF55315">
    <property type="entry name" value="L30e-like"/>
    <property type="match status" value="1"/>
</dbReference>
<feature type="compositionally biased region" description="Basic and acidic residues" evidence="1">
    <location>
        <begin position="232"/>
        <end position="253"/>
    </location>
</feature>
<evidence type="ECO:0000313" key="4">
    <source>
        <dbReference type="Proteomes" id="UP001174136"/>
    </source>
</evidence>
<dbReference type="GO" id="GO:0000172">
    <property type="term" value="C:ribonuclease MRP complex"/>
    <property type="evidence" value="ECO:0007669"/>
    <property type="project" value="InterPro"/>
</dbReference>
<dbReference type="InterPro" id="IPR042848">
    <property type="entry name" value="Rpp38"/>
</dbReference>